<dbReference type="Proteomes" id="UP000054721">
    <property type="component" value="Unassembled WGS sequence"/>
</dbReference>
<dbReference type="EMBL" id="JYDW01000080">
    <property type="protein sequence ID" value="KRZ57170.1"/>
    <property type="molecule type" value="Genomic_DNA"/>
</dbReference>
<feature type="compositionally biased region" description="Basic and acidic residues" evidence="1">
    <location>
        <begin position="134"/>
        <end position="144"/>
    </location>
</feature>
<keyword evidence="3" id="KW-1185">Reference proteome</keyword>
<proteinExistence type="predicted"/>
<organism evidence="2 3">
    <name type="scientific">Trichinella nativa</name>
    <dbReference type="NCBI Taxonomy" id="6335"/>
    <lineage>
        <taxon>Eukaryota</taxon>
        <taxon>Metazoa</taxon>
        <taxon>Ecdysozoa</taxon>
        <taxon>Nematoda</taxon>
        <taxon>Enoplea</taxon>
        <taxon>Dorylaimia</taxon>
        <taxon>Trichinellida</taxon>
        <taxon>Trichinellidae</taxon>
        <taxon>Trichinella</taxon>
    </lineage>
</organism>
<dbReference type="OrthoDB" id="10380697at2759"/>
<name>A0A0V1LD34_9BILA</name>
<evidence type="ECO:0000313" key="2">
    <source>
        <dbReference type="EMBL" id="KRZ57170.1"/>
    </source>
</evidence>
<gene>
    <name evidence="2" type="ORF">T02_4723</name>
</gene>
<protein>
    <submittedName>
        <fullName evidence="2">Uncharacterized protein</fullName>
    </submittedName>
</protein>
<feature type="region of interest" description="Disordered" evidence="1">
    <location>
        <begin position="133"/>
        <end position="152"/>
    </location>
</feature>
<accession>A0A0V1LD34</accession>
<evidence type="ECO:0000256" key="1">
    <source>
        <dbReference type="SAM" id="MobiDB-lite"/>
    </source>
</evidence>
<dbReference type="AlphaFoldDB" id="A0A0V1LD34"/>
<sequence>MDVCFSFFYFSSSRFLLYLYQPLSLYLYNPRSRCLSLCLTHVFFFFFFDTSQQSAFVPKQHACQLVRLLVHFRLEKLLLFFKKTNKQENKNTAQVLKADYTGQSRPLYGTCVNARGDCYTPRRPARRRLGYIGAREKEQKKEEAGASDAAGGSPAFTKTCNVIGPHSGRRTMTMFSHLIT</sequence>
<comment type="caution">
    <text evidence="2">The sequence shown here is derived from an EMBL/GenBank/DDBJ whole genome shotgun (WGS) entry which is preliminary data.</text>
</comment>
<evidence type="ECO:0000313" key="3">
    <source>
        <dbReference type="Proteomes" id="UP000054721"/>
    </source>
</evidence>
<reference evidence="2 3" key="1">
    <citation type="submission" date="2015-05" db="EMBL/GenBank/DDBJ databases">
        <title>Evolution of Trichinella species and genotypes.</title>
        <authorList>
            <person name="Korhonen P.K."/>
            <person name="Edoardo P."/>
            <person name="Giuseppe L.R."/>
            <person name="Gasser R.B."/>
        </authorList>
    </citation>
    <scope>NUCLEOTIDE SEQUENCE [LARGE SCALE GENOMIC DNA]</scope>
    <source>
        <strain evidence="2">ISS10</strain>
    </source>
</reference>